<sequence>MSSHTASTPPARITLSMCEAAEITAIATGEQYRWAHTALAAAGWERTANGVHTRLFGDRAAAERAVSTLVHFARRHRTAVVTSTRPHLGDIAGAIAHQLPGPWTPTIEVYSNPVWQQDLVPWLWDSGELTRAVQAGQVTHAAKLTNQAAGIDLLLIERPGHSSGYVIGAFAPDGFDDNYEGPYSPAGAVLPQDPYRAAAEIADRYLPGYQQALHARRTAAVAYALSRIRDERTELQHLTATGPDPAHTERFADVAWYEVLDIVKHAPPLIERCRRSPLPLENSTAITRLEVALGTGTTIVNGWHSLLTGTPDAPRAYRAEHFPEAKATRNRAIHPVIDTWLAHGDTLLRHAAPAAPGRAPVLAPAAVPALPPAASTPARPR</sequence>
<accession>A0ABW0APQ0</accession>
<reference evidence="2" key="1">
    <citation type="journal article" date="2019" name="Int. J. Syst. Evol. Microbiol.">
        <title>The Global Catalogue of Microorganisms (GCM) 10K type strain sequencing project: providing services to taxonomists for standard genome sequencing and annotation.</title>
        <authorList>
            <consortium name="The Broad Institute Genomics Platform"/>
            <consortium name="The Broad Institute Genome Sequencing Center for Infectious Disease"/>
            <person name="Wu L."/>
            <person name="Ma J."/>
        </authorList>
    </citation>
    <scope>NUCLEOTIDE SEQUENCE [LARGE SCALE GENOMIC DNA]</scope>
    <source>
        <strain evidence="2">PCU 266</strain>
    </source>
</reference>
<comment type="caution">
    <text evidence="1">The sequence shown here is derived from an EMBL/GenBank/DDBJ whole genome shotgun (WGS) entry which is preliminary data.</text>
</comment>
<protein>
    <submittedName>
        <fullName evidence="1">Uncharacterized protein</fullName>
    </submittedName>
</protein>
<dbReference type="Proteomes" id="UP001596160">
    <property type="component" value="Unassembled WGS sequence"/>
</dbReference>
<evidence type="ECO:0000313" key="1">
    <source>
        <dbReference type="EMBL" id="MFC5154037.1"/>
    </source>
</evidence>
<dbReference type="EMBL" id="JBHSKP010000013">
    <property type="protein sequence ID" value="MFC5154037.1"/>
    <property type="molecule type" value="Genomic_DNA"/>
</dbReference>
<gene>
    <name evidence="1" type="ORF">ACFPRH_20085</name>
</gene>
<keyword evidence="2" id="KW-1185">Reference proteome</keyword>
<dbReference type="RefSeq" id="WP_344480421.1">
    <property type="nucleotide sequence ID" value="NZ_BAAASB010000014.1"/>
</dbReference>
<name>A0ABW0APQ0_9ACTN</name>
<evidence type="ECO:0000313" key="2">
    <source>
        <dbReference type="Proteomes" id="UP001596160"/>
    </source>
</evidence>
<proteinExistence type="predicted"/>
<organism evidence="1 2">
    <name type="scientific">Streptomyces amakusaensis</name>
    <dbReference type="NCBI Taxonomy" id="67271"/>
    <lineage>
        <taxon>Bacteria</taxon>
        <taxon>Bacillati</taxon>
        <taxon>Actinomycetota</taxon>
        <taxon>Actinomycetes</taxon>
        <taxon>Kitasatosporales</taxon>
        <taxon>Streptomycetaceae</taxon>
        <taxon>Streptomyces</taxon>
    </lineage>
</organism>